<protein>
    <recommendedName>
        <fullName evidence="4">EF-hand domain-containing protein</fullName>
    </recommendedName>
</protein>
<organism evidence="2 3">
    <name type="scientific">Tritonibacter mobilis F1926</name>
    <dbReference type="NCBI Taxonomy" id="1265309"/>
    <lineage>
        <taxon>Bacteria</taxon>
        <taxon>Pseudomonadati</taxon>
        <taxon>Pseudomonadota</taxon>
        <taxon>Alphaproteobacteria</taxon>
        <taxon>Rhodobacterales</taxon>
        <taxon>Paracoccaceae</taxon>
        <taxon>Tritonibacter</taxon>
    </lineage>
</organism>
<dbReference type="GeneID" id="28249857"/>
<dbReference type="OrthoDB" id="7851899at2"/>
<evidence type="ECO:0000313" key="3">
    <source>
        <dbReference type="Proteomes" id="UP000013243"/>
    </source>
</evidence>
<dbReference type="KEGG" id="rmb:K529_008455"/>
<dbReference type="RefSeq" id="WP_005620190.1">
    <property type="nucleotide sequence ID" value="NZ_CP015230.1"/>
</dbReference>
<evidence type="ECO:0000256" key="1">
    <source>
        <dbReference type="SAM" id="SignalP"/>
    </source>
</evidence>
<accession>A0A1B1A2J2</accession>
<dbReference type="AlphaFoldDB" id="A0A1B1A2J2"/>
<proteinExistence type="predicted"/>
<gene>
    <name evidence="2" type="ORF">K529_008455</name>
</gene>
<dbReference type="Proteomes" id="UP000013243">
    <property type="component" value="Chromosome"/>
</dbReference>
<feature type="signal peptide" evidence="1">
    <location>
        <begin position="1"/>
        <end position="21"/>
    </location>
</feature>
<keyword evidence="1" id="KW-0732">Signal</keyword>
<feature type="chain" id="PRO_5008518320" description="EF-hand domain-containing protein" evidence="1">
    <location>
        <begin position="22"/>
        <end position="80"/>
    </location>
</feature>
<dbReference type="EMBL" id="CP015230">
    <property type="protein sequence ID" value="ANP40793.1"/>
    <property type="molecule type" value="Genomic_DNA"/>
</dbReference>
<reference evidence="2 3" key="1">
    <citation type="journal article" date="2016" name="ISME J.">
        <title>Global occurrence and heterogeneity of the Roseobacter-clade species Ruegeria mobilis.</title>
        <authorList>
            <person name="Sonnenschein E."/>
            <person name="Gram L."/>
        </authorList>
    </citation>
    <scope>NUCLEOTIDE SEQUENCE [LARGE SCALE GENOMIC DNA]</scope>
    <source>
        <strain evidence="2 3">F1926</strain>
    </source>
</reference>
<sequence length="80" mass="8759">MKRIALTTAALSALIAAPAMAEVEQAGALTFKELQQEYPTLTQKEFEMVDVNKDGVADMEEIDQAEQSDVLEQAPMNDKS</sequence>
<evidence type="ECO:0008006" key="4">
    <source>
        <dbReference type="Google" id="ProtNLM"/>
    </source>
</evidence>
<name>A0A1B1A2J2_9RHOB</name>
<evidence type="ECO:0000313" key="2">
    <source>
        <dbReference type="EMBL" id="ANP40793.1"/>
    </source>
</evidence>